<dbReference type="Gene3D" id="1.10.10.60">
    <property type="entry name" value="Homeodomain-like"/>
    <property type="match status" value="1"/>
</dbReference>
<comment type="caution">
    <text evidence="1">The sequence shown here is derived from an EMBL/GenBank/DDBJ whole genome shotgun (WGS) entry which is preliminary data.</text>
</comment>
<dbReference type="Pfam" id="PF20901">
    <property type="entry name" value="Sf6_terminase"/>
    <property type="match status" value="1"/>
</dbReference>
<accession>A0ABU9QD59</accession>
<keyword evidence="2" id="KW-1185">Reference proteome</keyword>
<dbReference type="RefSeq" id="WP_201649136.1">
    <property type="nucleotide sequence ID" value="NZ_CAJHCS010000004.1"/>
</dbReference>
<evidence type="ECO:0000313" key="2">
    <source>
        <dbReference type="Proteomes" id="UP001494588"/>
    </source>
</evidence>
<gene>
    <name evidence="1" type="ORF">V4C55_16665</name>
</gene>
<sequence>MMDQIESPTRKHWPAATIDDIINAVAEGGYLEVILASRPEYPSRTTFYRWLGSDDELKDRFNAAVAEAVGKKTYRTR</sequence>
<reference evidence="1 2" key="1">
    <citation type="submission" date="2024-01" db="EMBL/GenBank/DDBJ databases">
        <title>The diversity of rhizobia nodulating Mimosa spp. in eleven states of Brazil covering several biomes is determined by host plant, location, and edaphic factors.</title>
        <authorList>
            <person name="Rouws L."/>
            <person name="Barauna A."/>
            <person name="Beukes C."/>
            <person name="De Faria S.M."/>
            <person name="Gross E."/>
            <person name="Dos Reis Junior F.B."/>
            <person name="Simon M."/>
            <person name="Maluk M."/>
            <person name="Odee D.W."/>
            <person name="Kenicer G."/>
            <person name="Young J.P.W."/>
            <person name="Reis V.M."/>
            <person name="Zilli J."/>
            <person name="James E.K."/>
        </authorList>
    </citation>
    <scope>NUCLEOTIDE SEQUENCE [LARGE SCALE GENOMIC DNA]</scope>
    <source>
        <strain evidence="1 2">JPY77</strain>
    </source>
</reference>
<dbReference type="Proteomes" id="UP001494588">
    <property type="component" value="Unassembled WGS sequence"/>
</dbReference>
<evidence type="ECO:0000313" key="1">
    <source>
        <dbReference type="EMBL" id="MEM5287360.1"/>
    </source>
</evidence>
<organism evidence="1 2">
    <name type="scientific">Paraburkholderia sabiae</name>
    <dbReference type="NCBI Taxonomy" id="273251"/>
    <lineage>
        <taxon>Bacteria</taxon>
        <taxon>Pseudomonadati</taxon>
        <taxon>Pseudomonadota</taxon>
        <taxon>Betaproteobacteria</taxon>
        <taxon>Burkholderiales</taxon>
        <taxon>Burkholderiaceae</taxon>
        <taxon>Paraburkholderia</taxon>
    </lineage>
</organism>
<dbReference type="EMBL" id="JAZHGC010000012">
    <property type="protein sequence ID" value="MEM5287360.1"/>
    <property type="molecule type" value="Genomic_DNA"/>
</dbReference>
<name>A0ABU9QD59_9BURK</name>
<protein>
    <submittedName>
        <fullName evidence="1">Uncharacterized protein</fullName>
    </submittedName>
</protein>
<dbReference type="InterPro" id="IPR048683">
    <property type="entry name" value="Sf6_terminase"/>
</dbReference>
<proteinExistence type="predicted"/>